<name>A0A9R0DAJ4_SPOFR</name>
<evidence type="ECO:0000256" key="1">
    <source>
        <dbReference type="SAM" id="MobiDB-lite"/>
    </source>
</evidence>
<feature type="chain" id="PRO_5040421562" evidence="2">
    <location>
        <begin position="30"/>
        <end position="195"/>
    </location>
</feature>
<evidence type="ECO:0000313" key="4">
    <source>
        <dbReference type="RefSeq" id="XP_035446049.2"/>
    </source>
</evidence>
<evidence type="ECO:0000256" key="2">
    <source>
        <dbReference type="SAM" id="SignalP"/>
    </source>
</evidence>
<dbReference type="GeneID" id="118273264"/>
<reference evidence="4" key="1">
    <citation type="submission" date="2025-08" db="UniProtKB">
        <authorList>
            <consortium name="RefSeq"/>
        </authorList>
    </citation>
    <scope>IDENTIFICATION</scope>
    <source>
        <tissue evidence="4">Whole larval tissue</tissue>
    </source>
</reference>
<organism evidence="3 4">
    <name type="scientific">Spodoptera frugiperda</name>
    <name type="common">Fall armyworm</name>
    <dbReference type="NCBI Taxonomy" id="7108"/>
    <lineage>
        <taxon>Eukaryota</taxon>
        <taxon>Metazoa</taxon>
        <taxon>Ecdysozoa</taxon>
        <taxon>Arthropoda</taxon>
        <taxon>Hexapoda</taxon>
        <taxon>Insecta</taxon>
        <taxon>Pterygota</taxon>
        <taxon>Neoptera</taxon>
        <taxon>Endopterygota</taxon>
        <taxon>Lepidoptera</taxon>
        <taxon>Glossata</taxon>
        <taxon>Ditrysia</taxon>
        <taxon>Noctuoidea</taxon>
        <taxon>Noctuidae</taxon>
        <taxon>Amphipyrinae</taxon>
        <taxon>Spodoptera</taxon>
    </lineage>
</organism>
<dbReference type="OrthoDB" id="7472396at2759"/>
<protein>
    <submittedName>
        <fullName evidence="4">Uncharacterized protein LOC118273264</fullName>
    </submittedName>
</protein>
<accession>A0A9R0DAJ4</accession>
<dbReference type="Proteomes" id="UP000829999">
    <property type="component" value="Chromosome 1"/>
</dbReference>
<proteinExistence type="predicted"/>
<evidence type="ECO:0000313" key="3">
    <source>
        <dbReference type="Proteomes" id="UP000829999"/>
    </source>
</evidence>
<keyword evidence="2" id="KW-0732">Signal</keyword>
<keyword evidence="3" id="KW-1185">Reference proteome</keyword>
<dbReference type="AlphaFoldDB" id="A0A9R0DAJ4"/>
<sequence>MLRPAAACAWLSALPALLVLARLGALVRAQDACAYVHSGSQRGVPYHLAVTYLFPGLADWSIMVPRPPECAGGFVAGYVARVCDHDAAPRLRATPQGALVQRAGWLRGPAAVYCTVFCAFPRLPPRLPELPALPAVPSRSKHVTTEPAAATTFAKALLSTEEHSSEAKSTIVATLSSTSSSSSEEEESAEESIQR</sequence>
<feature type="signal peptide" evidence="2">
    <location>
        <begin position="1"/>
        <end position="29"/>
    </location>
</feature>
<dbReference type="RefSeq" id="XP_035446049.2">
    <property type="nucleotide sequence ID" value="XM_035590156.2"/>
</dbReference>
<gene>
    <name evidence="4" type="primary">LOC118273264</name>
</gene>
<feature type="compositionally biased region" description="Acidic residues" evidence="1">
    <location>
        <begin position="183"/>
        <end position="195"/>
    </location>
</feature>
<feature type="region of interest" description="Disordered" evidence="1">
    <location>
        <begin position="159"/>
        <end position="195"/>
    </location>
</feature>